<dbReference type="Proteomes" id="UP000272400">
    <property type="component" value="Unassembled WGS sequence"/>
</dbReference>
<proteinExistence type="inferred from homology"/>
<keyword evidence="3 9" id="KW-0813">Transport</keyword>
<feature type="transmembrane region" description="Helical" evidence="9">
    <location>
        <begin position="169"/>
        <end position="188"/>
    </location>
</feature>
<feature type="transmembrane region" description="Helical" evidence="9">
    <location>
        <begin position="258"/>
        <end position="275"/>
    </location>
</feature>
<accession>A0A3N1CW70</accession>
<protein>
    <recommendedName>
        <fullName evidence="8 9">Ammonium transporter</fullName>
    </recommendedName>
</protein>
<evidence type="ECO:0000259" key="10">
    <source>
        <dbReference type="Pfam" id="PF00909"/>
    </source>
</evidence>
<evidence type="ECO:0000256" key="5">
    <source>
        <dbReference type="ARBA" id="ARBA00022989"/>
    </source>
</evidence>
<evidence type="ECO:0000313" key="11">
    <source>
        <dbReference type="EMBL" id="ROO85531.1"/>
    </source>
</evidence>
<feature type="transmembrane region" description="Helical" evidence="9">
    <location>
        <begin position="230"/>
        <end position="251"/>
    </location>
</feature>
<feature type="transmembrane region" description="Helical" evidence="9">
    <location>
        <begin position="129"/>
        <end position="149"/>
    </location>
</feature>
<name>A0A3N1CW70_9ACTN</name>
<feature type="transmembrane region" description="Helical" evidence="9">
    <location>
        <begin position="200"/>
        <end position="218"/>
    </location>
</feature>
<dbReference type="Pfam" id="PF00909">
    <property type="entry name" value="Ammonium_transp"/>
    <property type="match status" value="1"/>
</dbReference>
<comment type="caution">
    <text evidence="11">The sequence shown here is derived from an EMBL/GenBank/DDBJ whole genome shotgun (WGS) entry which is preliminary data.</text>
</comment>
<comment type="similarity">
    <text evidence="2 9">Belongs to the ammonia transporter channel (TC 1.A.11.2) family.</text>
</comment>
<dbReference type="GO" id="GO:0005886">
    <property type="term" value="C:plasma membrane"/>
    <property type="evidence" value="ECO:0007669"/>
    <property type="project" value="UniProtKB-SubCell"/>
</dbReference>
<keyword evidence="6 9" id="KW-0472">Membrane</keyword>
<dbReference type="GO" id="GO:0008519">
    <property type="term" value="F:ammonium channel activity"/>
    <property type="evidence" value="ECO:0007669"/>
    <property type="project" value="InterPro"/>
</dbReference>
<feature type="transmembrane region" description="Helical" evidence="9">
    <location>
        <begin position="281"/>
        <end position="302"/>
    </location>
</feature>
<keyword evidence="7 9" id="KW-0924">Ammonia transport</keyword>
<keyword evidence="4 9" id="KW-0812">Transmembrane</keyword>
<dbReference type="PANTHER" id="PTHR43029">
    <property type="entry name" value="AMMONIUM TRANSPORTER MEP2"/>
    <property type="match status" value="1"/>
</dbReference>
<dbReference type="OrthoDB" id="9814202at2"/>
<evidence type="ECO:0000256" key="1">
    <source>
        <dbReference type="ARBA" id="ARBA00004141"/>
    </source>
</evidence>
<evidence type="ECO:0000256" key="7">
    <source>
        <dbReference type="ARBA" id="ARBA00023177"/>
    </source>
</evidence>
<reference evidence="11 12" key="1">
    <citation type="submission" date="2018-11" db="EMBL/GenBank/DDBJ databases">
        <title>Sequencing the genomes of 1000 actinobacteria strains.</title>
        <authorList>
            <person name="Klenk H.-P."/>
        </authorList>
    </citation>
    <scope>NUCLEOTIDE SEQUENCE [LARGE SCALE GENOMIC DNA]</scope>
    <source>
        <strain evidence="11 12">DSM 44254</strain>
    </source>
</reference>
<feature type="domain" description="Ammonium transporter AmtB-like" evidence="10">
    <location>
        <begin position="11"/>
        <end position="399"/>
    </location>
</feature>
<evidence type="ECO:0000256" key="3">
    <source>
        <dbReference type="ARBA" id="ARBA00022448"/>
    </source>
</evidence>
<sequence>MSIGLNTGDSAWVLVSFAMVLLMTPGLALFYGGMVRSKNLISVLYMSFVSIAVVTVVWFLYGYGLAFGKDAGGLGLIGWGDWEFFKTTPSVLQGVIPLYVYSLFQLVFAIITLALISGSVANRVRLGPWMVFGVIWVTLVYLPIAHWVFSKGGWINKWGVLDFAGGLVVELNSGIAGLALALVLGPSLRFRREGPPQPKNVTLVMTGMGLLWFGWFGFNGGSALTDGALAANAVVNTMMCGCVAMLVWMMLERWRFGRFSRLGGTTGALAGLVAITPACGYVNLFGATVIGIVVALVCTWAVEVKTSVGYDDTLDVVGIHGAGGIVGVVLLGLFATGKYGSPTAGLFYGGSISLLGKQIVAIIAVGCYTFVLTYLIGVIVDKLCALRPSAREEAEGLDTELRIG</sequence>
<keyword evidence="5 9" id="KW-1133">Transmembrane helix</keyword>
<evidence type="ECO:0000256" key="9">
    <source>
        <dbReference type="RuleBase" id="RU362002"/>
    </source>
</evidence>
<dbReference type="EMBL" id="RJKE01000001">
    <property type="protein sequence ID" value="ROO85531.1"/>
    <property type="molecule type" value="Genomic_DNA"/>
</dbReference>
<dbReference type="PANTHER" id="PTHR43029:SF10">
    <property type="entry name" value="AMMONIUM TRANSPORTER MEP2"/>
    <property type="match status" value="1"/>
</dbReference>
<dbReference type="AlphaFoldDB" id="A0A3N1CW70"/>
<organism evidence="11 12">
    <name type="scientific">Actinocorallia herbida</name>
    <dbReference type="NCBI Taxonomy" id="58109"/>
    <lineage>
        <taxon>Bacteria</taxon>
        <taxon>Bacillati</taxon>
        <taxon>Actinomycetota</taxon>
        <taxon>Actinomycetes</taxon>
        <taxon>Streptosporangiales</taxon>
        <taxon>Thermomonosporaceae</taxon>
        <taxon>Actinocorallia</taxon>
    </lineage>
</organism>
<comment type="subcellular location">
    <subcellularLocation>
        <location evidence="9">Cell membrane</location>
        <topology evidence="9">Multi-pass membrane protein</topology>
    </subcellularLocation>
    <subcellularLocation>
        <location evidence="1">Membrane</location>
        <topology evidence="1">Multi-pass membrane protein</topology>
    </subcellularLocation>
</comment>
<dbReference type="SUPFAM" id="SSF111352">
    <property type="entry name" value="Ammonium transporter"/>
    <property type="match status" value="1"/>
</dbReference>
<dbReference type="InterPro" id="IPR029020">
    <property type="entry name" value="Ammonium/urea_transptr"/>
</dbReference>
<feature type="transmembrane region" description="Helical" evidence="9">
    <location>
        <begin position="98"/>
        <end position="117"/>
    </location>
</feature>
<evidence type="ECO:0000256" key="6">
    <source>
        <dbReference type="ARBA" id="ARBA00023136"/>
    </source>
</evidence>
<feature type="transmembrane region" description="Helical" evidence="9">
    <location>
        <begin position="314"/>
        <end position="335"/>
    </location>
</feature>
<dbReference type="InterPro" id="IPR001905">
    <property type="entry name" value="Ammonium_transpt"/>
</dbReference>
<dbReference type="InterPro" id="IPR024041">
    <property type="entry name" value="NH4_transpt_AmtB-like_dom"/>
</dbReference>
<feature type="transmembrane region" description="Helical" evidence="9">
    <location>
        <begin position="43"/>
        <end position="61"/>
    </location>
</feature>
<dbReference type="NCBIfam" id="TIGR00836">
    <property type="entry name" value="amt"/>
    <property type="match status" value="1"/>
</dbReference>
<feature type="transmembrane region" description="Helical" evidence="9">
    <location>
        <begin position="355"/>
        <end position="380"/>
    </location>
</feature>
<keyword evidence="12" id="KW-1185">Reference proteome</keyword>
<feature type="transmembrane region" description="Helical" evidence="9">
    <location>
        <begin position="12"/>
        <end position="31"/>
    </location>
</feature>
<gene>
    <name evidence="11" type="ORF">EDD29_3076</name>
</gene>
<evidence type="ECO:0000256" key="2">
    <source>
        <dbReference type="ARBA" id="ARBA00005887"/>
    </source>
</evidence>
<evidence type="ECO:0000256" key="8">
    <source>
        <dbReference type="ARBA" id="ARBA00050025"/>
    </source>
</evidence>
<evidence type="ECO:0000313" key="12">
    <source>
        <dbReference type="Proteomes" id="UP000272400"/>
    </source>
</evidence>
<evidence type="ECO:0000256" key="4">
    <source>
        <dbReference type="ARBA" id="ARBA00022692"/>
    </source>
</evidence>
<dbReference type="RefSeq" id="WP_123665030.1">
    <property type="nucleotide sequence ID" value="NZ_RJKE01000001.1"/>
</dbReference>
<dbReference type="Gene3D" id="1.10.3430.10">
    <property type="entry name" value="Ammonium transporter AmtB like domains"/>
    <property type="match status" value="1"/>
</dbReference>